<gene>
    <name evidence="2" type="ORF">niasHT_033937</name>
</gene>
<dbReference type="EMBL" id="JBICBT010001389">
    <property type="protein sequence ID" value="KAL3069875.1"/>
    <property type="molecule type" value="Genomic_DNA"/>
</dbReference>
<keyword evidence="3" id="KW-1185">Reference proteome</keyword>
<evidence type="ECO:0000313" key="3">
    <source>
        <dbReference type="Proteomes" id="UP001620626"/>
    </source>
</evidence>
<organism evidence="2 3">
    <name type="scientific">Heterodera trifolii</name>
    <dbReference type="NCBI Taxonomy" id="157864"/>
    <lineage>
        <taxon>Eukaryota</taxon>
        <taxon>Metazoa</taxon>
        <taxon>Ecdysozoa</taxon>
        <taxon>Nematoda</taxon>
        <taxon>Chromadorea</taxon>
        <taxon>Rhabditida</taxon>
        <taxon>Tylenchina</taxon>
        <taxon>Tylenchomorpha</taxon>
        <taxon>Tylenchoidea</taxon>
        <taxon>Heteroderidae</taxon>
        <taxon>Heteroderinae</taxon>
        <taxon>Heterodera</taxon>
    </lineage>
</organism>
<dbReference type="Proteomes" id="UP001620626">
    <property type="component" value="Unassembled WGS sequence"/>
</dbReference>
<protein>
    <submittedName>
        <fullName evidence="2">Uncharacterized protein</fullName>
    </submittedName>
</protein>
<evidence type="ECO:0000256" key="1">
    <source>
        <dbReference type="SAM" id="Phobius"/>
    </source>
</evidence>
<name>A0ABD2HWN7_9BILA</name>
<accession>A0ABD2HWN7</accession>
<reference evidence="2 3" key="1">
    <citation type="submission" date="2024-10" db="EMBL/GenBank/DDBJ databases">
        <authorList>
            <person name="Kim D."/>
        </authorList>
    </citation>
    <scope>NUCLEOTIDE SEQUENCE [LARGE SCALE GENOMIC DNA]</scope>
    <source>
        <strain evidence="2">BH-2024</strain>
    </source>
</reference>
<keyword evidence="1" id="KW-1133">Transmembrane helix</keyword>
<comment type="caution">
    <text evidence="2">The sequence shown here is derived from an EMBL/GenBank/DDBJ whole genome shotgun (WGS) entry which is preliminary data.</text>
</comment>
<sequence>MLNGKTTRIRGNAILTIFASAAAIVFSFIWPILLMRPVFVTFPVTQTPACTGLPVANERIASAAAADAMVHIVWYSEKEQKLNKSAAAAAAALGFLSLANGMPVQQGICVTGQVTKRDES</sequence>
<dbReference type="AlphaFoldDB" id="A0ABD2HWN7"/>
<keyword evidence="1" id="KW-0812">Transmembrane</keyword>
<keyword evidence="1" id="KW-0472">Membrane</keyword>
<evidence type="ECO:0000313" key="2">
    <source>
        <dbReference type="EMBL" id="KAL3069875.1"/>
    </source>
</evidence>
<proteinExistence type="predicted"/>
<feature type="transmembrane region" description="Helical" evidence="1">
    <location>
        <begin position="12"/>
        <end position="33"/>
    </location>
</feature>